<gene>
    <name evidence="2" type="ORF">GCM10010421_09440</name>
</gene>
<organism evidence="2 3">
    <name type="scientific">Streptomyces glaucus</name>
    <dbReference type="NCBI Taxonomy" id="284029"/>
    <lineage>
        <taxon>Bacteria</taxon>
        <taxon>Bacillati</taxon>
        <taxon>Actinomycetota</taxon>
        <taxon>Actinomycetes</taxon>
        <taxon>Kitasatosporales</taxon>
        <taxon>Streptomycetaceae</taxon>
        <taxon>Streptomyces</taxon>
    </lineage>
</organism>
<feature type="transmembrane region" description="Helical" evidence="1">
    <location>
        <begin position="28"/>
        <end position="50"/>
    </location>
</feature>
<name>A0ABN3JBR0_9ACTN</name>
<reference evidence="2 3" key="1">
    <citation type="journal article" date="2019" name="Int. J. Syst. Evol. Microbiol.">
        <title>The Global Catalogue of Microorganisms (GCM) 10K type strain sequencing project: providing services to taxonomists for standard genome sequencing and annotation.</title>
        <authorList>
            <consortium name="The Broad Institute Genomics Platform"/>
            <consortium name="The Broad Institute Genome Sequencing Center for Infectious Disease"/>
            <person name="Wu L."/>
            <person name="Ma J."/>
        </authorList>
    </citation>
    <scope>NUCLEOTIDE SEQUENCE [LARGE SCALE GENOMIC DNA]</scope>
    <source>
        <strain evidence="2 3">JCM 6922</strain>
    </source>
</reference>
<keyword evidence="1" id="KW-1133">Transmembrane helix</keyword>
<evidence type="ECO:0000313" key="2">
    <source>
        <dbReference type="EMBL" id="GAA2424913.1"/>
    </source>
</evidence>
<evidence type="ECO:0000256" key="1">
    <source>
        <dbReference type="SAM" id="Phobius"/>
    </source>
</evidence>
<dbReference type="RefSeq" id="WP_344600058.1">
    <property type="nucleotide sequence ID" value="NZ_BAAATK010000004.1"/>
</dbReference>
<dbReference type="Proteomes" id="UP001500460">
    <property type="component" value="Unassembled WGS sequence"/>
</dbReference>
<comment type="caution">
    <text evidence="2">The sequence shown here is derived from an EMBL/GenBank/DDBJ whole genome shotgun (WGS) entry which is preliminary data.</text>
</comment>
<protein>
    <recommendedName>
        <fullName evidence="4">Major facilitator superfamily (MFS) profile domain-containing protein</fullName>
    </recommendedName>
</protein>
<dbReference type="EMBL" id="BAAATK010000004">
    <property type="protein sequence ID" value="GAA2424913.1"/>
    <property type="molecule type" value="Genomic_DNA"/>
</dbReference>
<keyword evidence="1" id="KW-0472">Membrane</keyword>
<accession>A0ABN3JBR0</accession>
<keyword evidence="1" id="KW-0812">Transmembrane</keyword>
<evidence type="ECO:0000313" key="3">
    <source>
        <dbReference type="Proteomes" id="UP001500460"/>
    </source>
</evidence>
<evidence type="ECO:0008006" key="4">
    <source>
        <dbReference type="Google" id="ProtNLM"/>
    </source>
</evidence>
<keyword evidence="3" id="KW-1185">Reference proteome</keyword>
<sequence>MLSAFVNARTNSLVAEGKTEAKSLVGGYHVAFLAAAGFTLTALIIGVGLLKGTPSAGAKQQTMASSE</sequence>
<proteinExistence type="predicted"/>